<keyword evidence="7" id="KW-0946">Virion</keyword>
<dbReference type="InterPro" id="IPR029053">
    <property type="entry name" value="Viral_coat"/>
</dbReference>
<comment type="subcellular location">
    <subcellularLocation>
        <location evidence="2">Virion</location>
    </subcellularLocation>
</comment>
<proteinExistence type="inferred from homology"/>
<dbReference type="InterPro" id="IPR000937">
    <property type="entry name" value="Capsid_prot_S-dom_vir"/>
</dbReference>
<evidence type="ECO:0000256" key="2">
    <source>
        <dbReference type="ARBA" id="ARBA00004328"/>
    </source>
</evidence>
<dbReference type="SUPFAM" id="SSF88633">
    <property type="entry name" value="Positive stranded ssRNA viruses"/>
    <property type="match status" value="1"/>
</dbReference>
<dbReference type="EMBL" id="LC564888">
    <property type="protein sequence ID" value="BCH36669.1"/>
    <property type="molecule type" value="Genomic_RNA"/>
</dbReference>
<dbReference type="Gene3D" id="2.60.120.20">
    <property type="match status" value="1"/>
</dbReference>
<evidence type="ECO:0000256" key="6">
    <source>
        <dbReference type="ARBA" id="ARBA00022561"/>
    </source>
</evidence>
<evidence type="ECO:0000256" key="7">
    <source>
        <dbReference type="ARBA" id="ARBA00022844"/>
    </source>
</evidence>
<evidence type="ECO:0000256" key="1">
    <source>
        <dbReference type="ARBA" id="ARBA00002495"/>
    </source>
</evidence>
<organism evidence="12">
    <name type="scientific">Sikte waterborne virus</name>
    <dbReference type="NCBI Taxonomy" id="255521"/>
    <lineage>
        <taxon>Viruses</taxon>
        <taxon>Riboviria</taxon>
        <taxon>Orthornavirae</taxon>
        <taxon>Kitrinoviricota</taxon>
        <taxon>Tolucaviricetes</taxon>
        <taxon>Tolivirales</taxon>
        <taxon>Tombusviridae</taxon>
        <taxon>Procedovirinae</taxon>
        <taxon>Tombusvirus</taxon>
        <taxon>Tombusvirus siktefluminis</taxon>
    </lineage>
</organism>
<name>A0A7R7CRS6_9TOMB</name>
<evidence type="ECO:0000256" key="9">
    <source>
        <dbReference type="ARBA" id="ARBA00031336"/>
    </source>
</evidence>
<comment type="similarity">
    <text evidence="3">Belongs to the icosahedral plant coat protein family.</text>
</comment>
<comment type="subunit">
    <text evidence="4">Homomultimer.</text>
</comment>
<gene>
    <name evidence="12" type="primary">p41</name>
</gene>
<evidence type="ECO:0000256" key="4">
    <source>
        <dbReference type="ARBA" id="ARBA00011553"/>
    </source>
</evidence>
<evidence type="ECO:0000256" key="5">
    <source>
        <dbReference type="ARBA" id="ARBA00018091"/>
    </source>
</evidence>
<keyword evidence="8" id="KW-1142">T=3 icosahedral capsid protein</keyword>
<dbReference type="GO" id="GO:0039617">
    <property type="term" value="C:T=3 icosahedral viral capsid"/>
    <property type="evidence" value="ECO:0007669"/>
    <property type="project" value="UniProtKB-KW"/>
</dbReference>
<protein>
    <recommendedName>
        <fullName evidence="5">Capsid protein</fullName>
    </recommendedName>
    <alternativeName>
        <fullName evidence="9">Coat protein</fullName>
    </alternativeName>
    <alternativeName>
        <fullName evidence="10">p41</fullName>
    </alternativeName>
</protein>
<dbReference type="GO" id="GO:0005198">
    <property type="term" value="F:structural molecule activity"/>
    <property type="evidence" value="ECO:0007669"/>
    <property type="project" value="InterPro"/>
</dbReference>
<evidence type="ECO:0000256" key="8">
    <source>
        <dbReference type="ARBA" id="ARBA00023060"/>
    </source>
</evidence>
<comment type="function">
    <text evidence="1">Capsid protein self-assembles to form an icosahedral capsid with a T=3 symmetry, about 32-35 nm in diameter, and consisting of 180 capsid proteins.</text>
</comment>
<reference evidence="12" key="2">
    <citation type="journal article" date="2021" name="Arch.">
        <title>Complete genome sequence of Sikte (Sitke) waterborne virus, a member of the genus Tombusvirus.</title>
        <authorList>
            <person name="Uehara-Ichiki T."/>
            <person name="Urayama S."/>
            <person name="Hirai M."/>
            <person name="Takaki Y."/>
            <person name="Nunoura T."/>
            <person name="Fujinaga M."/>
            <person name="Hanada K."/>
        </authorList>
    </citation>
    <scope>NUCLEOTIDE SEQUENCE</scope>
    <source>
        <strain evidence="12">FN</strain>
    </source>
</reference>
<keyword evidence="6 12" id="KW-0167">Capsid protein</keyword>
<reference evidence="12" key="1">
    <citation type="submission" date="2020-06" db="EMBL/GenBank/DDBJ databases">
        <authorList>
            <person name="Ichiki T."/>
            <person name="Hanada K."/>
        </authorList>
    </citation>
    <scope>NUCLEOTIDE SEQUENCE</scope>
    <source>
        <strain evidence="12">FN</strain>
    </source>
</reference>
<evidence type="ECO:0000256" key="10">
    <source>
        <dbReference type="ARBA" id="ARBA00031782"/>
    </source>
</evidence>
<evidence type="ECO:0000259" key="11">
    <source>
        <dbReference type="Pfam" id="PF00729"/>
    </source>
</evidence>
<dbReference type="Pfam" id="PF00729">
    <property type="entry name" value="Viral_coat"/>
    <property type="match status" value="1"/>
</dbReference>
<sequence>MSMVRRNQNQAIMAAGAAAVAHYVGEVAFSPTGQKLIWDGVRFIASKLWNRRSKKGRGQDLVRHPGAQSGAIAAPVAVTRIIRASRPKFVRSKGSVTVTHRELISQIDTSAALSVNKGVTNLYRVNPSNSVLFPWLQTLATNFDQYTFERVRLQYVPLCGTTTTGRVALYFDKDSQDDPPSNRIELANMAHLTETSPWAEASLNIPTDRIKRFTNDSATTDTKLIDLGQIGVGTYGSTGVAEAGDLFIHYTVTFYEPQPAAGLVSTGRLINGESFTTRTGLITISETSTTFGVSFNSPGTYLIIIQLKATTITDDATSSNTVVNSHFNTFSTGNFTSIRNITINEILSGIVVTGTGFGNHSVNVVRARPINSVTFP</sequence>
<dbReference type="PRINTS" id="PR00233">
    <property type="entry name" value="ICOSAHEDRAL"/>
</dbReference>
<feature type="domain" description="Icosahedral viral capsid protein S" evidence="11">
    <location>
        <begin position="70"/>
        <end position="259"/>
    </location>
</feature>
<dbReference type="PROSITE" id="PS00555">
    <property type="entry name" value="ICOSAH_VIR_COAT_S"/>
    <property type="match status" value="1"/>
</dbReference>
<accession>A0A7R7CRS6</accession>
<evidence type="ECO:0000256" key="3">
    <source>
        <dbReference type="ARBA" id="ARBA00007446"/>
    </source>
</evidence>
<evidence type="ECO:0000313" key="12">
    <source>
        <dbReference type="EMBL" id="BCH36669.1"/>
    </source>
</evidence>